<gene>
    <name evidence="8" type="ORF">AMOR_37170</name>
</gene>
<dbReference type="InterPro" id="IPR010624">
    <property type="entry name" value="KaiC_dom"/>
</dbReference>
<dbReference type="InterPro" id="IPR003593">
    <property type="entry name" value="AAA+_ATPase"/>
</dbReference>
<evidence type="ECO:0000313" key="9">
    <source>
        <dbReference type="Proteomes" id="UP001162891"/>
    </source>
</evidence>
<evidence type="ECO:0000259" key="7">
    <source>
        <dbReference type="PROSITE" id="PS51146"/>
    </source>
</evidence>
<dbReference type="EC" id="2.7.11.1" evidence="1"/>
<dbReference type="PRINTS" id="PR01874">
    <property type="entry name" value="DNAREPAIRADA"/>
</dbReference>
<feature type="domain" description="KaiC" evidence="7">
    <location>
        <begin position="225"/>
        <end position="458"/>
    </location>
</feature>
<evidence type="ECO:0000313" key="8">
    <source>
        <dbReference type="EMBL" id="BDG04721.1"/>
    </source>
</evidence>
<dbReference type="SMART" id="SM00382">
    <property type="entry name" value="AAA"/>
    <property type="match status" value="2"/>
</dbReference>
<dbReference type="PROSITE" id="PS51146">
    <property type="entry name" value="KAIC"/>
    <property type="match status" value="2"/>
</dbReference>
<keyword evidence="5" id="KW-0418">Kinase</keyword>
<dbReference type="EMBL" id="AP025591">
    <property type="protein sequence ID" value="BDG04721.1"/>
    <property type="molecule type" value="Genomic_DNA"/>
</dbReference>
<feature type="domain" description="KaiC" evidence="7">
    <location>
        <begin position="1"/>
        <end position="223"/>
    </location>
</feature>
<keyword evidence="4" id="KW-0677">Repeat</keyword>
<name>A0ABN6MUV5_9BACT</name>
<sequence>MAGGLPGGRVHLLQGSPGSGKTTIALQFLLEGLRQGERCLYVSMSESRDEVLSVAESHGWSLADLTILDASQAVPEDENTLFQPSEVELGERMDAILGEVDRVRPTRLVVDSCTELRLLAHTQARYRRQIMSLKRQLADRDGTVLLIDNPAPDVPDVLLQSLAHGVIVLEHVQADLGGDRRRLRVMKMRGVAYRGGPHDFVIRTGGVVVFPRLVAAEFRAPMASETFATGLAPLDALLGGGLARGTSTLVMGPAGSGKSALSTLCAVRAASTGEHAAIFSFDESTQVALARSRSLGMDLGPHVSSGRISLDQIDPAELSPGELVHRIRAAVEERGARVVVLDSVNGLIQAMPNENFMMLQLHELLMYLSQRGVLTVIVLAQHGIVGEDVAGPADVSYLADTVVLLRYYEAQGAVRKAISVVKKRTGAHETTIREYVLDGNGLHVGEPLTAFRGVLSGVPVYDSPPPAAP</sequence>
<evidence type="ECO:0000256" key="5">
    <source>
        <dbReference type="ARBA" id="ARBA00022777"/>
    </source>
</evidence>
<accession>A0ABN6MUV5</accession>
<evidence type="ECO:0000256" key="4">
    <source>
        <dbReference type="ARBA" id="ARBA00022737"/>
    </source>
</evidence>
<dbReference type="Proteomes" id="UP001162891">
    <property type="component" value="Chromosome"/>
</dbReference>
<dbReference type="InterPro" id="IPR027417">
    <property type="entry name" value="P-loop_NTPase"/>
</dbReference>
<dbReference type="InterPro" id="IPR030665">
    <property type="entry name" value="KaiC"/>
</dbReference>
<proteinExistence type="predicted"/>
<keyword evidence="3" id="KW-0808">Transferase</keyword>
<keyword evidence="6" id="KW-0378">Hydrolase</keyword>
<keyword evidence="2" id="KW-0597">Phosphoprotein</keyword>
<dbReference type="PANTHER" id="PTHR42926:SF1">
    <property type="entry name" value="CIRCADIAN CLOCK OSCILLATOR PROTEIN KAIC 1"/>
    <property type="match status" value="1"/>
</dbReference>
<dbReference type="PANTHER" id="PTHR42926">
    <property type="match status" value="1"/>
</dbReference>
<reference evidence="9" key="1">
    <citation type="journal article" date="2022" name="Int. J. Syst. Evol. Microbiol.">
        <title>Anaeromyxobacter oryzae sp. nov., Anaeromyxobacter diazotrophicus sp. nov. and Anaeromyxobacter paludicola sp. nov., isolated from paddy soils.</title>
        <authorList>
            <person name="Itoh H."/>
            <person name="Xu Z."/>
            <person name="Mise K."/>
            <person name="Masuda Y."/>
            <person name="Ushijima N."/>
            <person name="Hayakawa C."/>
            <person name="Shiratori Y."/>
            <person name="Senoo K."/>
        </authorList>
    </citation>
    <scope>NUCLEOTIDE SEQUENCE [LARGE SCALE GENOMIC DNA]</scope>
    <source>
        <strain evidence="9">Red232</strain>
    </source>
</reference>
<protein>
    <recommendedName>
        <fullName evidence="1">non-specific serine/threonine protein kinase</fullName>
        <ecNumber evidence="1">2.7.11.1</ecNumber>
    </recommendedName>
</protein>
<keyword evidence="9" id="KW-1185">Reference proteome</keyword>
<dbReference type="SUPFAM" id="SSF52540">
    <property type="entry name" value="P-loop containing nucleoside triphosphate hydrolases"/>
    <property type="match status" value="2"/>
</dbReference>
<dbReference type="PIRSF" id="PIRSF039117">
    <property type="entry name" value="KaiC"/>
    <property type="match status" value="1"/>
</dbReference>
<evidence type="ECO:0000256" key="3">
    <source>
        <dbReference type="ARBA" id="ARBA00022679"/>
    </source>
</evidence>
<dbReference type="InterPro" id="IPR051347">
    <property type="entry name" value="Circadian_clock_KaiC-rel"/>
</dbReference>
<dbReference type="InterPro" id="IPR014774">
    <property type="entry name" value="KaiC-like_dom"/>
</dbReference>
<dbReference type="RefSeq" id="WP_248353184.1">
    <property type="nucleotide sequence ID" value="NZ_AP025591.1"/>
</dbReference>
<evidence type="ECO:0000256" key="6">
    <source>
        <dbReference type="ARBA" id="ARBA00022801"/>
    </source>
</evidence>
<dbReference type="Pfam" id="PF06745">
    <property type="entry name" value="ATPase"/>
    <property type="match status" value="2"/>
</dbReference>
<evidence type="ECO:0000256" key="2">
    <source>
        <dbReference type="ARBA" id="ARBA00022553"/>
    </source>
</evidence>
<dbReference type="Gene3D" id="3.40.50.300">
    <property type="entry name" value="P-loop containing nucleotide triphosphate hydrolases"/>
    <property type="match status" value="2"/>
</dbReference>
<organism evidence="8 9">
    <name type="scientific">Anaeromyxobacter oryzae</name>
    <dbReference type="NCBI Taxonomy" id="2918170"/>
    <lineage>
        <taxon>Bacteria</taxon>
        <taxon>Pseudomonadati</taxon>
        <taxon>Myxococcota</taxon>
        <taxon>Myxococcia</taxon>
        <taxon>Myxococcales</taxon>
        <taxon>Cystobacterineae</taxon>
        <taxon>Anaeromyxobacteraceae</taxon>
        <taxon>Anaeromyxobacter</taxon>
    </lineage>
</organism>
<evidence type="ECO:0000256" key="1">
    <source>
        <dbReference type="ARBA" id="ARBA00012513"/>
    </source>
</evidence>